<organism evidence="2 3">
    <name type="scientific">Egibacter rhizosphaerae</name>
    <dbReference type="NCBI Taxonomy" id="1670831"/>
    <lineage>
        <taxon>Bacteria</taxon>
        <taxon>Bacillati</taxon>
        <taxon>Actinomycetota</taxon>
        <taxon>Nitriliruptoria</taxon>
        <taxon>Egibacterales</taxon>
        <taxon>Egibacteraceae</taxon>
        <taxon>Egibacter</taxon>
    </lineage>
</organism>
<evidence type="ECO:0000313" key="3">
    <source>
        <dbReference type="Proteomes" id="UP000291469"/>
    </source>
</evidence>
<dbReference type="AlphaFoldDB" id="A0A411YDE9"/>
<proteinExistence type="predicted"/>
<feature type="region of interest" description="Disordered" evidence="1">
    <location>
        <begin position="120"/>
        <end position="143"/>
    </location>
</feature>
<sequence>MEAPTVTVRIPPDAEHVPLFRTTVAGIAARADCTLDEVEDLRMGVEEAAVLLLRQGGGDRIDLDVVIGEEALEVSVARAAMATDPIEEGTFSWQILSALSDELRLEHSEGTGRIVLVKHRNQARDPAPAVSPQAGAAGNSEAS</sequence>
<protein>
    <recommendedName>
        <fullName evidence="4">Anti-sigma factor</fullName>
    </recommendedName>
</protein>
<gene>
    <name evidence="2" type="ORF">ER308_06250</name>
</gene>
<reference evidence="2 3" key="1">
    <citation type="submission" date="2019-01" db="EMBL/GenBank/DDBJ databases">
        <title>Egibacter rhizosphaerae EGI 80759T.</title>
        <authorList>
            <person name="Chen D.-D."/>
            <person name="Tian Y."/>
            <person name="Jiao J.-Y."/>
            <person name="Zhang X.-T."/>
            <person name="Zhang Y.-G."/>
            <person name="Zhang Y."/>
            <person name="Xiao M."/>
            <person name="Shu W.-S."/>
            <person name="Li W.-J."/>
        </authorList>
    </citation>
    <scope>NUCLEOTIDE SEQUENCE [LARGE SCALE GENOMIC DNA]</scope>
    <source>
        <strain evidence="2 3">EGI 80759</strain>
    </source>
</reference>
<dbReference type="OrthoDB" id="3694612at2"/>
<dbReference type="RefSeq" id="WP_131154174.1">
    <property type="nucleotide sequence ID" value="NZ_CP036402.1"/>
</dbReference>
<evidence type="ECO:0000256" key="1">
    <source>
        <dbReference type="SAM" id="MobiDB-lite"/>
    </source>
</evidence>
<dbReference type="EMBL" id="CP036402">
    <property type="protein sequence ID" value="QBI19177.1"/>
    <property type="molecule type" value="Genomic_DNA"/>
</dbReference>
<dbReference type="Proteomes" id="UP000291469">
    <property type="component" value="Chromosome"/>
</dbReference>
<name>A0A411YDE9_9ACTN</name>
<keyword evidence="3" id="KW-1185">Reference proteome</keyword>
<dbReference type="KEGG" id="erz:ER308_06250"/>
<dbReference type="InterPro" id="IPR036890">
    <property type="entry name" value="HATPase_C_sf"/>
</dbReference>
<accession>A0A411YDE9</accession>
<evidence type="ECO:0008006" key="4">
    <source>
        <dbReference type="Google" id="ProtNLM"/>
    </source>
</evidence>
<dbReference type="Gene3D" id="3.30.565.10">
    <property type="entry name" value="Histidine kinase-like ATPase, C-terminal domain"/>
    <property type="match status" value="1"/>
</dbReference>
<evidence type="ECO:0000313" key="2">
    <source>
        <dbReference type="EMBL" id="QBI19177.1"/>
    </source>
</evidence>